<dbReference type="Pfam" id="PF12697">
    <property type="entry name" value="Abhydrolase_6"/>
    <property type="match status" value="1"/>
</dbReference>
<sequence length="323" mass="34993">MFRFTLILTFVSFVLCRANAQTSEPIQYRITQPANVDLTLTGTLTIPAGSPKNRAVVLIVGGTGPIDRDGNSSYGLTGNAYKLLADSLVMQGLAVARYDKRLSGTNRADALTKLPQSPLPDDYISDAVGFIRLLQADRRFKQVVVMGHDEGSLVGMRAARLTDASKFVSVAGAGRNLADLLKEQLMPANGPADVRQELLGLLDSLRAGQTVHPQSVQLKAQFAPRFQAAYRAWMQLEPVDELKAFGGPVLIVQAGNDTQLAPVDAQQLQAARPDASFQRFDQMTHQLKNYEGTSLIGNRQTYNQPSLPVTPGFPAVIAQFVGI</sequence>
<name>A0A2T0SQ75_9BACT</name>
<reference evidence="3 4" key="1">
    <citation type="submission" date="2018-03" db="EMBL/GenBank/DDBJ databases">
        <title>Genomic Encyclopedia of Archaeal and Bacterial Type Strains, Phase II (KMG-II): from individual species to whole genera.</title>
        <authorList>
            <person name="Goeker M."/>
        </authorList>
    </citation>
    <scope>NUCLEOTIDE SEQUENCE [LARGE SCALE GENOMIC DNA]</scope>
    <source>
        <strain evidence="3 4">DSM 28354</strain>
    </source>
</reference>
<dbReference type="Proteomes" id="UP000238375">
    <property type="component" value="Unassembled WGS sequence"/>
</dbReference>
<comment type="caution">
    <text evidence="3">The sequence shown here is derived from an EMBL/GenBank/DDBJ whole genome shotgun (WGS) entry which is preliminary data.</text>
</comment>
<organism evidence="3 4">
    <name type="scientific">Spirosoma oryzae</name>
    <dbReference type="NCBI Taxonomy" id="1469603"/>
    <lineage>
        <taxon>Bacteria</taxon>
        <taxon>Pseudomonadati</taxon>
        <taxon>Bacteroidota</taxon>
        <taxon>Cytophagia</taxon>
        <taxon>Cytophagales</taxon>
        <taxon>Cytophagaceae</taxon>
        <taxon>Spirosoma</taxon>
    </lineage>
</organism>
<accession>A0A2T0SQ75</accession>
<protein>
    <recommendedName>
        <fullName evidence="2">AB hydrolase-1 domain-containing protein</fullName>
    </recommendedName>
</protein>
<dbReference type="InterPro" id="IPR000073">
    <property type="entry name" value="AB_hydrolase_1"/>
</dbReference>
<proteinExistence type="predicted"/>
<evidence type="ECO:0000313" key="4">
    <source>
        <dbReference type="Proteomes" id="UP000238375"/>
    </source>
</evidence>
<dbReference type="PANTHER" id="PTHR43265">
    <property type="entry name" value="ESTERASE ESTD"/>
    <property type="match status" value="1"/>
</dbReference>
<dbReference type="PANTHER" id="PTHR43265:SF1">
    <property type="entry name" value="ESTERASE ESTD"/>
    <property type="match status" value="1"/>
</dbReference>
<dbReference type="RefSeq" id="WP_106139063.1">
    <property type="nucleotide sequence ID" value="NZ_PVTE01000014.1"/>
</dbReference>
<feature type="signal peptide" evidence="1">
    <location>
        <begin position="1"/>
        <end position="20"/>
    </location>
</feature>
<dbReference type="EMBL" id="PVTE01000014">
    <property type="protein sequence ID" value="PRY35558.1"/>
    <property type="molecule type" value="Genomic_DNA"/>
</dbReference>
<dbReference type="SUPFAM" id="SSF53474">
    <property type="entry name" value="alpha/beta-Hydrolases"/>
    <property type="match status" value="1"/>
</dbReference>
<gene>
    <name evidence="3" type="ORF">CLV58_114143</name>
</gene>
<keyword evidence="4" id="KW-1185">Reference proteome</keyword>
<evidence type="ECO:0000256" key="1">
    <source>
        <dbReference type="SAM" id="SignalP"/>
    </source>
</evidence>
<feature type="domain" description="AB hydrolase-1" evidence="2">
    <location>
        <begin position="87"/>
        <end position="285"/>
    </location>
</feature>
<dbReference type="InterPro" id="IPR029058">
    <property type="entry name" value="AB_hydrolase_fold"/>
</dbReference>
<feature type="chain" id="PRO_5015531873" description="AB hydrolase-1 domain-containing protein" evidence="1">
    <location>
        <begin position="21"/>
        <end position="323"/>
    </location>
</feature>
<keyword evidence="1" id="KW-0732">Signal</keyword>
<dbReference type="OrthoDB" id="9809549at2"/>
<dbReference type="AlphaFoldDB" id="A0A2T0SQ75"/>
<evidence type="ECO:0000313" key="3">
    <source>
        <dbReference type="EMBL" id="PRY35558.1"/>
    </source>
</evidence>
<dbReference type="InterPro" id="IPR053145">
    <property type="entry name" value="AB_hydrolase_Est10"/>
</dbReference>
<evidence type="ECO:0000259" key="2">
    <source>
        <dbReference type="Pfam" id="PF12697"/>
    </source>
</evidence>
<dbReference type="GO" id="GO:0052689">
    <property type="term" value="F:carboxylic ester hydrolase activity"/>
    <property type="evidence" value="ECO:0007669"/>
    <property type="project" value="TreeGrafter"/>
</dbReference>
<dbReference type="Gene3D" id="3.40.50.1820">
    <property type="entry name" value="alpha/beta hydrolase"/>
    <property type="match status" value="1"/>
</dbReference>